<evidence type="ECO:0000259" key="2">
    <source>
        <dbReference type="Pfam" id="PF10545"/>
    </source>
</evidence>
<dbReference type="InterPro" id="IPR006578">
    <property type="entry name" value="MADF-dom"/>
</dbReference>
<keyword evidence="4" id="KW-1185">Reference proteome</keyword>
<sequence>MDGFNDHNFLPLFIDKYRDLPCLWQIKHPHYNHKQKRQAALEKLLELEDLSQEEAVECGTQEEAVECGSQEEAGDSGSQEEVGLSGSQ</sequence>
<feature type="domain" description="MADF" evidence="2">
    <location>
        <begin position="13"/>
        <end position="46"/>
    </location>
</feature>
<dbReference type="Pfam" id="PF10545">
    <property type="entry name" value="MADF_DNA_bdg"/>
    <property type="match status" value="1"/>
</dbReference>
<reference evidence="4" key="1">
    <citation type="journal article" date="2017" name="Nat. Commun.">
        <title>The North American bullfrog draft genome provides insight into hormonal regulation of long noncoding RNA.</title>
        <authorList>
            <person name="Hammond S.A."/>
            <person name="Warren R.L."/>
            <person name="Vandervalk B.P."/>
            <person name="Kucuk E."/>
            <person name="Khan H."/>
            <person name="Gibb E.A."/>
            <person name="Pandoh P."/>
            <person name="Kirk H."/>
            <person name="Zhao Y."/>
            <person name="Jones M."/>
            <person name="Mungall A.J."/>
            <person name="Coope R."/>
            <person name="Pleasance S."/>
            <person name="Moore R.A."/>
            <person name="Holt R.A."/>
            <person name="Round J.M."/>
            <person name="Ohora S."/>
            <person name="Walle B.V."/>
            <person name="Veldhoen N."/>
            <person name="Helbing C.C."/>
            <person name="Birol I."/>
        </authorList>
    </citation>
    <scope>NUCLEOTIDE SEQUENCE [LARGE SCALE GENOMIC DNA]</scope>
</reference>
<dbReference type="Proteomes" id="UP000228934">
    <property type="component" value="Unassembled WGS sequence"/>
</dbReference>
<evidence type="ECO:0000256" key="1">
    <source>
        <dbReference type="SAM" id="MobiDB-lite"/>
    </source>
</evidence>
<evidence type="ECO:0000313" key="3">
    <source>
        <dbReference type="EMBL" id="PIO25181.1"/>
    </source>
</evidence>
<accession>A0A2G9RD40</accession>
<dbReference type="AlphaFoldDB" id="A0A2G9RD40"/>
<feature type="region of interest" description="Disordered" evidence="1">
    <location>
        <begin position="60"/>
        <end position="88"/>
    </location>
</feature>
<proteinExistence type="predicted"/>
<gene>
    <name evidence="3" type="ORF">AB205_0188350</name>
</gene>
<name>A0A2G9RD40_AQUCT</name>
<evidence type="ECO:0000313" key="4">
    <source>
        <dbReference type="Proteomes" id="UP000228934"/>
    </source>
</evidence>
<protein>
    <recommendedName>
        <fullName evidence="2">MADF domain-containing protein</fullName>
    </recommendedName>
</protein>
<organism evidence="3 4">
    <name type="scientific">Aquarana catesbeiana</name>
    <name type="common">American bullfrog</name>
    <name type="synonym">Rana catesbeiana</name>
    <dbReference type="NCBI Taxonomy" id="8400"/>
    <lineage>
        <taxon>Eukaryota</taxon>
        <taxon>Metazoa</taxon>
        <taxon>Chordata</taxon>
        <taxon>Craniata</taxon>
        <taxon>Vertebrata</taxon>
        <taxon>Euteleostomi</taxon>
        <taxon>Amphibia</taxon>
        <taxon>Batrachia</taxon>
        <taxon>Anura</taxon>
        <taxon>Neobatrachia</taxon>
        <taxon>Ranoidea</taxon>
        <taxon>Ranidae</taxon>
        <taxon>Aquarana</taxon>
    </lineage>
</organism>
<dbReference type="EMBL" id="KV957754">
    <property type="protein sequence ID" value="PIO25181.1"/>
    <property type="molecule type" value="Genomic_DNA"/>
</dbReference>